<reference evidence="7" key="1">
    <citation type="journal article" date="2019" name="Int. J. Syst. Evol. Microbiol.">
        <title>The Global Catalogue of Microorganisms (GCM) 10K type strain sequencing project: providing services to taxonomists for standard genome sequencing and annotation.</title>
        <authorList>
            <consortium name="The Broad Institute Genomics Platform"/>
            <consortium name="The Broad Institute Genome Sequencing Center for Infectious Disease"/>
            <person name="Wu L."/>
            <person name="Ma J."/>
        </authorList>
    </citation>
    <scope>NUCLEOTIDE SEQUENCE [LARGE SCALE GENOMIC DNA]</scope>
    <source>
        <strain evidence="7">2902at01</strain>
    </source>
</reference>
<dbReference type="Pfam" id="PF00109">
    <property type="entry name" value="ketoacyl-synt"/>
    <property type="match status" value="1"/>
</dbReference>
<dbReference type="Pfam" id="PF02801">
    <property type="entry name" value="Ketoacyl-synt_C"/>
    <property type="match status" value="1"/>
</dbReference>
<keyword evidence="2 4" id="KW-0808">Transferase</keyword>
<evidence type="ECO:0000256" key="3">
    <source>
        <dbReference type="ARBA" id="ARBA00023268"/>
    </source>
</evidence>
<evidence type="ECO:0000313" key="6">
    <source>
        <dbReference type="EMBL" id="MFC4108841.1"/>
    </source>
</evidence>
<keyword evidence="7" id="KW-1185">Reference proteome</keyword>
<dbReference type="CDD" id="cd00833">
    <property type="entry name" value="PKS"/>
    <property type="match status" value="1"/>
</dbReference>
<dbReference type="Gene3D" id="3.30.70.3290">
    <property type="match status" value="1"/>
</dbReference>
<accession>A0ABV8KSC8</accession>
<organism evidence="6 7">
    <name type="scientific">Micromonospora zhanjiangensis</name>
    <dbReference type="NCBI Taxonomy" id="1522057"/>
    <lineage>
        <taxon>Bacteria</taxon>
        <taxon>Bacillati</taxon>
        <taxon>Actinomycetota</taxon>
        <taxon>Actinomycetes</taxon>
        <taxon>Micromonosporales</taxon>
        <taxon>Micromonosporaceae</taxon>
        <taxon>Micromonospora</taxon>
    </lineage>
</organism>
<evidence type="ECO:0000313" key="7">
    <source>
        <dbReference type="Proteomes" id="UP001595868"/>
    </source>
</evidence>
<dbReference type="InterPro" id="IPR036299">
    <property type="entry name" value="Polyketide_synth_docking_sf"/>
</dbReference>
<dbReference type="Gene3D" id="3.40.47.10">
    <property type="match status" value="1"/>
</dbReference>
<dbReference type="SUPFAM" id="SSF53901">
    <property type="entry name" value="Thiolase-like"/>
    <property type="match status" value="1"/>
</dbReference>
<dbReference type="PANTHER" id="PTHR43775:SF51">
    <property type="entry name" value="INACTIVE PHENOLPHTHIOCEROL SYNTHESIS POLYKETIDE SYNTHASE TYPE I PKS1-RELATED"/>
    <property type="match status" value="1"/>
</dbReference>
<comment type="similarity">
    <text evidence="4">Belongs to the thiolase-like superfamily. Beta-ketoacyl-ACP synthases family.</text>
</comment>
<dbReference type="EMBL" id="JBHSBN010000018">
    <property type="protein sequence ID" value="MFC4108841.1"/>
    <property type="molecule type" value="Genomic_DNA"/>
</dbReference>
<evidence type="ECO:0000256" key="1">
    <source>
        <dbReference type="ARBA" id="ARBA00001957"/>
    </source>
</evidence>
<comment type="caution">
    <text evidence="6">The sequence shown here is derived from an EMBL/GenBank/DDBJ whole genome shotgun (WGS) entry which is preliminary data.</text>
</comment>
<dbReference type="InterPro" id="IPR018201">
    <property type="entry name" value="Ketoacyl_synth_AS"/>
</dbReference>
<proteinExistence type="inferred from homology"/>
<feature type="domain" description="Ketosynthase family 3 (KS3)" evidence="5">
    <location>
        <begin position="33"/>
        <end position="458"/>
    </location>
</feature>
<dbReference type="Pfam" id="PF16197">
    <property type="entry name" value="KAsynt_C_assoc"/>
    <property type="match status" value="1"/>
</dbReference>
<dbReference type="InterPro" id="IPR015083">
    <property type="entry name" value="NorB/c/GfsB-D-like_docking"/>
</dbReference>
<dbReference type="PROSITE" id="PS52004">
    <property type="entry name" value="KS3_2"/>
    <property type="match status" value="1"/>
</dbReference>
<dbReference type="Proteomes" id="UP001595868">
    <property type="component" value="Unassembled WGS sequence"/>
</dbReference>
<protein>
    <submittedName>
        <fullName evidence="6">Beta-ketoacyl synthase N-terminal-like domain-containing protein</fullName>
    </submittedName>
</protein>
<dbReference type="InterPro" id="IPR014031">
    <property type="entry name" value="Ketoacyl_synth_C"/>
</dbReference>
<comment type="cofactor">
    <cofactor evidence="1">
        <name>pantetheine 4'-phosphate</name>
        <dbReference type="ChEBI" id="CHEBI:47942"/>
    </cofactor>
</comment>
<dbReference type="InterPro" id="IPR032821">
    <property type="entry name" value="PKS_assoc"/>
</dbReference>
<gene>
    <name evidence="6" type="ORF">ACFOX0_23280</name>
</gene>
<dbReference type="PROSITE" id="PS00606">
    <property type="entry name" value="KS3_1"/>
    <property type="match status" value="1"/>
</dbReference>
<dbReference type="InterPro" id="IPR014030">
    <property type="entry name" value="Ketoacyl_synth_N"/>
</dbReference>
<dbReference type="Pfam" id="PF08990">
    <property type="entry name" value="Docking"/>
    <property type="match status" value="1"/>
</dbReference>
<evidence type="ECO:0000256" key="4">
    <source>
        <dbReference type="RuleBase" id="RU003694"/>
    </source>
</evidence>
<dbReference type="InterPro" id="IPR020841">
    <property type="entry name" value="PKS_Beta-ketoAc_synthase_dom"/>
</dbReference>
<dbReference type="SUPFAM" id="SSF101173">
    <property type="entry name" value="Docking domain B of the erythromycin polyketide synthase (DEBS)"/>
    <property type="match status" value="1"/>
</dbReference>
<dbReference type="PANTHER" id="PTHR43775">
    <property type="entry name" value="FATTY ACID SYNTHASE"/>
    <property type="match status" value="1"/>
</dbReference>
<evidence type="ECO:0000259" key="5">
    <source>
        <dbReference type="PROSITE" id="PS52004"/>
    </source>
</evidence>
<dbReference type="RefSeq" id="WP_377549594.1">
    <property type="nucleotide sequence ID" value="NZ_JBHSBN010000018.1"/>
</dbReference>
<dbReference type="InterPro" id="IPR050091">
    <property type="entry name" value="PKS_NRPS_Biosynth_Enz"/>
</dbReference>
<name>A0ABV8KSC8_9ACTN</name>
<keyword evidence="3" id="KW-0511">Multifunctional enzyme</keyword>
<evidence type="ECO:0000256" key="2">
    <source>
        <dbReference type="ARBA" id="ARBA00022679"/>
    </source>
</evidence>
<dbReference type="InterPro" id="IPR016039">
    <property type="entry name" value="Thiolase-like"/>
</dbReference>
<dbReference type="SMART" id="SM00825">
    <property type="entry name" value="PKS_KS"/>
    <property type="match status" value="1"/>
</dbReference>
<sequence>MSNEEKLRDFLRRVTAELHQTREQLRDVIERAHEPIAVLGAACRLPGAGSPGELWRLVTGEVDAISPFPPDRGWDLAALAGSDPEAPGTSYVSEGGFLADAAGFDPTFFGISPREAVAMDPQQRVLLECAWEAFEHAGIDPHTMRESRTGVFAGVVHQDYLTRLRSIPVELEGYLGTGISTSVASGRIAYLLGLRGPALTVDTACSSSLVALHLAVQSLRRGECDTALAGGATVMATPGIFQEFSRQRGLSWSARCKAFGAEADGTAFAEGAGLVVLRRLSDAVAAGQPVLAVIRGSAVNQDGASNGLTAPNRQAQEEVIRAALADARIGADEVDAVEAHGTGTPLGDPIEARALLATYGRDRDPGQPLWLGSLKSNVGHTQAAAGICGAIKMIEALRNELLPRTLHADEATPHVDWSPGTVRLLSESRPWPRTDRPRRAAVSSFGFSGTNAHVVLEEAPALTGSGAEAGSLPDGTALPWLISGVGEAALRTQAARLLDFLDGTGFNAGDIAYSLALTRARHSHRAVILGGTSAELLDGLRAVTAGDQPPSVVIGVTRAGTAAVPATTALRKLAEAHVHGGEVDWAAWFAGLGCRRVDLPTYAFARERLWLLDDAAAEPGHTDPVASVIVDWAAADAAGPVPGGQWLVVIRDGAPSPADLPTLLDRHSIVPTRVGFDPTQSREALAARLREAAEQARPLAGVLAVPDGDGAMQDTAALLHAMSDAGLDVPFWYAGDAAAPATVGWTPTPVAV</sequence>